<accession>A0A1I2F7I2</accession>
<sequence>MHRSQHRLMRRTFLAAMGLGIAAPLAAKMSRLAVAAPGDRPKRLFIFYIPHGMPPEHLQPYGEGDAFLQGSNVLSPLVPYKSRVAVVNGLSMNGGISNHVAIRATLTGFAEGEGSDSIDRLIADGMGVTPHVIGAIPYDKGAGFYSDCYLVKHGSWVRPIESPVEAVAQLFQGVGPAPMPMPGVDENKFRAATLALTEGEIEAMQAAVSGLTREESKLALHLDAVRNLKAKASGEGPPPPMVSCDSKPALPAVDAVAGLDPLNQSFFGKILDAHLEASAYAFLCGSARVITLQNMWVNAGLNFGFEGGPGIPKGHHDPVSHSWDGAGRAEFAQCQKWFFERLAEKFLKVLDQPDPLDVEDPTRTVLDNTLVYVCSEVSDGANHNSDHSDVWLDGKPWSSSLPAILIGGGGGYLKTQQAVQVERSHIDMLATLADAMDVPLGSIGGQSVSAIQELKA</sequence>
<name>A0A1I2F7I2_9BACT</name>
<keyword evidence="1" id="KW-0732">Signal</keyword>
<proteinExistence type="predicted"/>
<keyword evidence="3" id="KW-1185">Reference proteome</keyword>
<evidence type="ECO:0000313" key="3">
    <source>
        <dbReference type="Proteomes" id="UP000199400"/>
    </source>
</evidence>
<evidence type="ECO:0008006" key="4">
    <source>
        <dbReference type="Google" id="ProtNLM"/>
    </source>
</evidence>
<evidence type="ECO:0000256" key="1">
    <source>
        <dbReference type="SAM" id="SignalP"/>
    </source>
</evidence>
<feature type="signal peptide" evidence="1">
    <location>
        <begin position="1"/>
        <end position="35"/>
    </location>
</feature>
<dbReference type="PROSITE" id="PS51318">
    <property type="entry name" value="TAT"/>
    <property type="match status" value="1"/>
</dbReference>
<dbReference type="AlphaFoldDB" id="A0A1I2F7I2"/>
<protein>
    <recommendedName>
        <fullName evidence="4">Tat (Twin-arginine translocation) pathway signal sequence</fullName>
    </recommendedName>
</protein>
<dbReference type="InterPro" id="IPR006311">
    <property type="entry name" value="TAT_signal"/>
</dbReference>
<reference evidence="3" key="1">
    <citation type="submission" date="2016-10" db="EMBL/GenBank/DDBJ databases">
        <authorList>
            <person name="Varghese N."/>
            <person name="Submissions S."/>
        </authorList>
    </citation>
    <scope>NUCLEOTIDE SEQUENCE [LARGE SCALE GENOMIC DNA]</scope>
    <source>
        <strain evidence="3">ATCC 25963</strain>
    </source>
</reference>
<dbReference type="InterPro" id="IPR011447">
    <property type="entry name" value="DUF1552"/>
</dbReference>
<dbReference type="Proteomes" id="UP000199400">
    <property type="component" value="Unassembled WGS sequence"/>
</dbReference>
<dbReference type="EMBL" id="FOMX01000025">
    <property type="protein sequence ID" value="SFF01374.1"/>
    <property type="molecule type" value="Genomic_DNA"/>
</dbReference>
<organism evidence="2 3">
    <name type="scientific">Nannocystis exedens</name>
    <dbReference type="NCBI Taxonomy" id="54"/>
    <lineage>
        <taxon>Bacteria</taxon>
        <taxon>Pseudomonadati</taxon>
        <taxon>Myxococcota</taxon>
        <taxon>Polyangia</taxon>
        <taxon>Nannocystales</taxon>
        <taxon>Nannocystaceae</taxon>
        <taxon>Nannocystis</taxon>
    </lineage>
</organism>
<dbReference type="STRING" id="54.SAMN02745121_06519"/>
<gene>
    <name evidence="2" type="ORF">SAMN02745121_06519</name>
</gene>
<feature type="chain" id="PRO_5011475561" description="Tat (Twin-arginine translocation) pathway signal sequence" evidence="1">
    <location>
        <begin position="36"/>
        <end position="456"/>
    </location>
</feature>
<dbReference type="Pfam" id="PF07586">
    <property type="entry name" value="HXXSHH"/>
    <property type="match status" value="1"/>
</dbReference>
<evidence type="ECO:0000313" key="2">
    <source>
        <dbReference type="EMBL" id="SFF01374.1"/>
    </source>
</evidence>